<name>A0A1X1A0X3_PSEPU</name>
<evidence type="ECO:0000313" key="4">
    <source>
        <dbReference type="Proteomes" id="UP000516786"/>
    </source>
</evidence>
<reference evidence="1 3" key="1">
    <citation type="submission" date="2017-04" db="EMBL/GenBank/DDBJ databases">
        <title>Presence of VIM-2 positive Pseudomonas species in chickens and their surrounding environment.</title>
        <authorList>
            <person name="Zhang R."/>
        </authorList>
    </citation>
    <scope>NUCLEOTIDE SEQUENCE [LARGE SCALE GENOMIC DNA]</scope>
    <source>
        <strain evidence="1 3">DZ-C18</strain>
    </source>
</reference>
<proteinExistence type="predicted"/>
<dbReference type="RefSeq" id="WP_084851388.1">
    <property type="nucleotide sequence ID" value="NZ_CP061724.1"/>
</dbReference>
<geneLocation type="plasmid" evidence="2 4">
    <name>pZXPA-20-602k</name>
</geneLocation>
<dbReference type="EMBL" id="CP061724">
    <property type="protein sequence ID" value="QOD01362.1"/>
    <property type="molecule type" value="Genomic_DNA"/>
</dbReference>
<organism evidence="1 3">
    <name type="scientific">Pseudomonas putida</name>
    <name type="common">Arthrobacter siderocapsulatus</name>
    <dbReference type="NCBI Taxonomy" id="303"/>
    <lineage>
        <taxon>Bacteria</taxon>
        <taxon>Pseudomonadati</taxon>
        <taxon>Pseudomonadota</taxon>
        <taxon>Gammaproteobacteria</taxon>
        <taxon>Pseudomonadales</taxon>
        <taxon>Pseudomonadaceae</taxon>
        <taxon>Pseudomonas</taxon>
    </lineage>
</organism>
<gene>
    <name evidence="1" type="ORF">B7H17_24410</name>
    <name evidence="2" type="ORF">ID616_32760</name>
</gene>
<dbReference type="Proteomes" id="UP000516786">
    <property type="component" value="Plasmid pZXPA-20-602k"/>
</dbReference>
<keyword evidence="2" id="KW-0614">Plasmid</keyword>
<accession>A0A1X1A0X3</accession>
<protein>
    <submittedName>
        <fullName evidence="1">Uncharacterized protein</fullName>
    </submittedName>
</protein>
<sequence length="118" mass="12624">MNIQPSNHKSKAGLNAILTLPRFDLGAVVGTRGFVGLFDSPGLRQTTIDIVLTRYLSGDWGLMGAEDCAANEMALDPATQDRIVAKYSVPVGPGAEKAIYVITEADRSVTTLLLPSEY</sequence>
<evidence type="ECO:0000313" key="1">
    <source>
        <dbReference type="EMBL" id="ORL58678.1"/>
    </source>
</evidence>
<evidence type="ECO:0000313" key="2">
    <source>
        <dbReference type="EMBL" id="QOD01362.1"/>
    </source>
</evidence>
<dbReference type="AlphaFoldDB" id="A0A1X1A0X3"/>
<dbReference type="OrthoDB" id="5522207at2"/>
<evidence type="ECO:0000313" key="3">
    <source>
        <dbReference type="Proteomes" id="UP000193675"/>
    </source>
</evidence>
<reference evidence="2 4" key="2">
    <citation type="submission" date="2020-09" db="EMBL/GenBank/DDBJ databases">
        <title>Co-existence of a novel multidrug-resistance efflux pump with carbapenem resistance gene blaVIM-2 in one megaplasmid in Pseudomonas putida.</title>
        <authorList>
            <person name="Peng K."/>
            <person name="Li R."/>
        </authorList>
    </citation>
    <scope>NUCLEOTIDE SEQUENCE [LARGE SCALE GENOMIC DNA]</scope>
    <source>
        <strain evidence="2 4">ZXPA-20</strain>
        <plasmid evidence="2 4">pZXPA-20-602k</plasmid>
    </source>
</reference>
<dbReference type="Proteomes" id="UP000193675">
    <property type="component" value="Unassembled WGS sequence"/>
</dbReference>
<dbReference type="EMBL" id="NBWC01000049">
    <property type="protein sequence ID" value="ORL58678.1"/>
    <property type="molecule type" value="Genomic_DNA"/>
</dbReference>